<keyword evidence="2" id="KW-1185">Reference proteome</keyword>
<protein>
    <submittedName>
        <fullName evidence="1">Uncharacterized protein</fullName>
    </submittedName>
</protein>
<comment type="caution">
    <text evidence="1">The sequence shown here is derived from an EMBL/GenBank/DDBJ whole genome shotgun (WGS) entry which is preliminary data.</text>
</comment>
<proteinExistence type="predicted"/>
<name>A0AAV5BLF2_ELECO</name>
<dbReference type="Proteomes" id="UP001054889">
    <property type="component" value="Unassembled WGS sequence"/>
</dbReference>
<reference evidence="1" key="1">
    <citation type="journal article" date="2018" name="DNA Res.">
        <title>Multiple hybrid de novo genome assembly of finger millet, an orphan allotetraploid crop.</title>
        <authorList>
            <person name="Hatakeyama M."/>
            <person name="Aluri S."/>
            <person name="Balachadran M.T."/>
            <person name="Sivarajan S.R."/>
            <person name="Patrignani A."/>
            <person name="Gruter S."/>
            <person name="Poveda L."/>
            <person name="Shimizu-Inatsugi R."/>
            <person name="Baeten J."/>
            <person name="Francoijs K.J."/>
            <person name="Nataraja K.N."/>
            <person name="Reddy Y.A.N."/>
            <person name="Phadnis S."/>
            <person name="Ravikumar R.L."/>
            <person name="Schlapbach R."/>
            <person name="Sreeman S.M."/>
            <person name="Shimizu K.K."/>
        </authorList>
    </citation>
    <scope>NUCLEOTIDE SEQUENCE</scope>
</reference>
<accession>A0AAV5BLF2</accession>
<dbReference type="EMBL" id="BQKI01000001">
    <property type="protein sequence ID" value="GJM86307.1"/>
    <property type="molecule type" value="Genomic_DNA"/>
</dbReference>
<evidence type="ECO:0000313" key="1">
    <source>
        <dbReference type="EMBL" id="GJM86307.1"/>
    </source>
</evidence>
<organism evidence="1 2">
    <name type="scientific">Eleusine coracana subsp. coracana</name>
    <dbReference type="NCBI Taxonomy" id="191504"/>
    <lineage>
        <taxon>Eukaryota</taxon>
        <taxon>Viridiplantae</taxon>
        <taxon>Streptophyta</taxon>
        <taxon>Embryophyta</taxon>
        <taxon>Tracheophyta</taxon>
        <taxon>Spermatophyta</taxon>
        <taxon>Magnoliopsida</taxon>
        <taxon>Liliopsida</taxon>
        <taxon>Poales</taxon>
        <taxon>Poaceae</taxon>
        <taxon>PACMAD clade</taxon>
        <taxon>Chloridoideae</taxon>
        <taxon>Cynodonteae</taxon>
        <taxon>Eleusininae</taxon>
        <taxon>Eleusine</taxon>
    </lineage>
</organism>
<gene>
    <name evidence="1" type="primary">ga02155</name>
    <name evidence="1" type="ORF">PR202_ga02155</name>
</gene>
<evidence type="ECO:0000313" key="2">
    <source>
        <dbReference type="Proteomes" id="UP001054889"/>
    </source>
</evidence>
<dbReference type="AlphaFoldDB" id="A0AAV5BLF2"/>
<reference evidence="1" key="2">
    <citation type="submission" date="2021-12" db="EMBL/GenBank/DDBJ databases">
        <title>Resequencing data analysis of finger millet.</title>
        <authorList>
            <person name="Hatakeyama M."/>
            <person name="Aluri S."/>
            <person name="Balachadran M.T."/>
            <person name="Sivarajan S.R."/>
            <person name="Poveda L."/>
            <person name="Shimizu-Inatsugi R."/>
            <person name="Schlapbach R."/>
            <person name="Sreeman S.M."/>
            <person name="Shimizu K.K."/>
        </authorList>
    </citation>
    <scope>NUCLEOTIDE SEQUENCE</scope>
</reference>
<sequence>MPSVVGNSVNGAFKYLKDRVWKRVQGWLELCLSLGGKEVLIKSVAQAIPTFSMSCFRLPGGLYQHINGLLRRPGLVQR</sequence>